<dbReference type="InterPro" id="IPR056861">
    <property type="entry name" value="HMCN1-like_VWA"/>
</dbReference>
<feature type="domain" description="Ig-like" evidence="14">
    <location>
        <begin position="1069"/>
        <end position="1148"/>
    </location>
</feature>
<feature type="domain" description="Ig-like" evidence="14">
    <location>
        <begin position="976"/>
        <end position="1064"/>
    </location>
</feature>
<dbReference type="GO" id="GO:0005509">
    <property type="term" value="F:calcium ion binding"/>
    <property type="evidence" value="ECO:0007669"/>
    <property type="project" value="InterPro"/>
</dbReference>
<dbReference type="OrthoDB" id="5985519at2759"/>
<keyword evidence="8" id="KW-0393">Immunoglobulin domain</keyword>
<comment type="similarity">
    <text evidence="9">Belongs to the hemolin family.</text>
</comment>
<feature type="domain" description="Ig-like" evidence="14">
    <location>
        <begin position="1424"/>
        <end position="1505"/>
    </location>
</feature>
<evidence type="ECO:0000256" key="11">
    <source>
        <dbReference type="PROSITE-ProRule" id="PRU00076"/>
    </source>
</evidence>
<dbReference type="GO" id="GO:0007156">
    <property type="term" value="P:homophilic cell adhesion via plasma membrane adhesion molecules"/>
    <property type="evidence" value="ECO:0007669"/>
    <property type="project" value="TreeGrafter"/>
</dbReference>
<dbReference type="InterPro" id="IPR036383">
    <property type="entry name" value="TSP1_rpt_sf"/>
</dbReference>
<feature type="domain" description="Ig-like" evidence="14">
    <location>
        <begin position="1249"/>
        <end position="1337"/>
    </location>
</feature>
<dbReference type="Pfam" id="PF07645">
    <property type="entry name" value="EGF_CA"/>
    <property type="match status" value="2"/>
</dbReference>
<dbReference type="InterPro" id="IPR013783">
    <property type="entry name" value="Ig-like_fold"/>
</dbReference>
<feature type="domain" description="Ig-like" evidence="14">
    <location>
        <begin position="806"/>
        <end position="873"/>
    </location>
</feature>
<feature type="domain" description="Ig-like" evidence="14">
    <location>
        <begin position="419"/>
        <end position="505"/>
    </location>
</feature>
<feature type="domain" description="Ig-like" evidence="14">
    <location>
        <begin position="693"/>
        <end position="782"/>
    </location>
</feature>
<dbReference type="InterPro" id="IPR057085">
    <property type="entry name" value="Ig_Irg-7"/>
</dbReference>
<feature type="domain" description="Ig-like" evidence="14">
    <location>
        <begin position="1510"/>
        <end position="1589"/>
    </location>
</feature>
<dbReference type="PROSITE" id="PS50835">
    <property type="entry name" value="IG_LIKE"/>
    <property type="match status" value="16"/>
</dbReference>
<dbReference type="Gene3D" id="2.10.25.10">
    <property type="entry name" value="Laminin"/>
    <property type="match status" value="2"/>
</dbReference>
<proteinExistence type="inferred from homology"/>
<dbReference type="InParanoid" id="A0A7E5V913"/>
<feature type="domain" description="Ig-like" evidence="14">
    <location>
        <begin position="1693"/>
        <end position="1790"/>
    </location>
</feature>
<evidence type="ECO:0000313" key="16">
    <source>
        <dbReference type="RefSeq" id="XP_026724782.1"/>
    </source>
</evidence>
<dbReference type="GO" id="GO:0005576">
    <property type="term" value="C:extracellular region"/>
    <property type="evidence" value="ECO:0007669"/>
    <property type="project" value="UniProtKB-SubCell"/>
</dbReference>
<dbReference type="InterPro" id="IPR000884">
    <property type="entry name" value="TSP1_rpt"/>
</dbReference>
<evidence type="ECO:0000256" key="8">
    <source>
        <dbReference type="ARBA" id="ARBA00023319"/>
    </source>
</evidence>
<evidence type="ECO:0000313" key="15">
    <source>
        <dbReference type="Proteomes" id="UP000322000"/>
    </source>
</evidence>
<dbReference type="FunFam" id="2.60.40.10:FF:000130">
    <property type="entry name" value="Hemicentin 1"/>
    <property type="match status" value="1"/>
</dbReference>
<evidence type="ECO:0000259" key="13">
    <source>
        <dbReference type="PROSITE" id="PS50026"/>
    </source>
</evidence>
<dbReference type="CDD" id="cd00096">
    <property type="entry name" value="Ig"/>
    <property type="match status" value="2"/>
</dbReference>
<feature type="domain" description="EGF-like" evidence="13">
    <location>
        <begin position="2195"/>
        <end position="2237"/>
    </location>
</feature>
<dbReference type="InterPro" id="IPR013098">
    <property type="entry name" value="Ig_I-set"/>
</dbReference>
<protein>
    <recommendedName>
        <fullName evidence="10">Hemolin</fullName>
    </recommendedName>
</protein>
<name>A0A7E5V913_TRINI</name>
<evidence type="ECO:0000259" key="14">
    <source>
        <dbReference type="PROSITE" id="PS50835"/>
    </source>
</evidence>
<feature type="domain" description="Ig-like" evidence="14">
    <location>
        <begin position="1156"/>
        <end position="1244"/>
    </location>
</feature>
<evidence type="ECO:0000256" key="4">
    <source>
        <dbReference type="ARBA" id="ARBA00022729"/>
    </source>
</evidence>
<keyword evidence="6" id="KW-1015">Disulfide bond</keyword>
<keyword evidence="15" id="KW-1185">Reference proteome</keyword>
<dbReference type="SMART" id="SM00209">
    <property type="entry name" value="TSP1"/>
    <property type="match status" value="2"/>
</dbReference>
<dbReference type="Pfam" id="PF23560">
    <property type="entry name" value="GBD_Hemicentin"/>
    <property type="match status" value="1"/>
</dbReference>
<dbReference type="InterPro" id="IPR049883">
    <property type="entry name" value="NOTCH1_EGF-like"/>
</dbReference>
<dbReference type="InterPro" id="IPR036465">
    <property type="entry name" value="vWFA_dom_sf"/>
</dbReference>
<dbReference type="Gene3D" id="2.20.100.10">
    <property type="entry name" value="Thrombospondin type-1 (TSP1) repeat"/>
    <property type="match status" value="2"/>
</dbReference>
<organism evidence="15 16">
    <name type="scientific">Trichoplusia ni</name>
    <name type="common">Cabbage looper</name>
    <dbReference type="NCBI Taxonomy" id="7111"/>
    <lineage>
        <taxon>Eukaryota</taxon>
        <taxon>Metazoa</taxon>
        <taxon>Ecdysozoa</taxon>
        <taxon>Arthropoda</taxon>
        <taxon>Hexapoda</taxon>
        <taxon>Insecta</taxon>
        <taxon>Pterygota</taxon>
        <taxon>Neoptera</taxon>
        <taxon>Endopterygota</taxon>
        <taxon>Lepidoptera</taxon>
        <taxon>Glossata</taxon>
        <taxon>Ditrysia</taxon>
        <taxon>Noctuoidea</taxon>
        <taxon>Noctuidae</taxon>
        <taxon>Plusiinae</taxon>
        <taxon>Trichoplusia</taxon>
    </lineage>
</organism>
<evidence type="ECO:0000256" key="10">
    <source>
        <dbReference type="ARBA" id="ARBA00068688"/>
    </source>
</evidence>
<feature type="domain" description="Ig-like" evidence="14">
    <location>
        <begin position="511"/>
        <end position="602"/>
    </location>
</feature>
<dbReference type="PROSITE" id="PS01186">
    <property type="entry name" value="EGF_2"/>
    <property type="match status" value="1"/>
</dbReference>
<dbReference type="Pfam" id="PF24415">
    <property type="entry name" value="Ig_Irg-7"/>
    <property type="match status" value="1"/>
</dbReference>
<dbReference type="CDD" id="cd00198">
    <property type="entry name" value="vWFA"/>
    <property type="match status" value="1"/>
</dbReference>
<feature type="domain" description="Ig-like" evidence="14">
    <location>
        <begin position="1796"/>
        <end position="1883"/>
    </location>
</feature>
<evidence type="ECO:0000256" key="1">
    <source>
        <dbReference type="ARBA" id="ARBA00004613"/>
    </source>
</evidence>
<dbReference type="InterPro" id="IPR056475">
    <property type="entry name" value="GBD_Hemicentin/VWA7"/>
</dbReference>
<evidence type="ECO:0000256" key="6">
    <source>
        <dbReference type="ARBA" id="ARBA00023157"/>
    </source>
</evidence>
<feature type="chain" id="PRO_5028858506" description="Hemolin" evidence="12">
    <location>
        <begin position="19"/>
        <end position="2314"/>
    </location>
</feature>
<dbReference type="CDD" id="cd00054">
    <property type="entry name" value="EGF_CA"/>
    <property type="match status" value="2"/>
</dbReference>
<dbReference type="InterPro" id="IPR001881">
    <property type="entry name" value="EGF-like_Ca-bd_dom"/>
</dbReference>
<dbReference type="PANTHER" id="PTHR10075:SF100">
    <property type="entry name" value="FASCICLIN-2"/>
    <property type="match status" value="1"/>
</dbReference>
<dbReference type="GO" id="GO:0098632">
    <property type="term" value="F:cell-cell adhesion mediator activity"/>
    <property type="evidence" value="ECO:0007669"/>
    <property type="project" value="TreeGrafter"/>
</dbReference>
<keyword evidence="7" id="KW-0325">Glycoprotein</keyword>
<comment type="caution">
    <text evidence="11">Lacks conserved residue(s) required for the propagation of feature annotation.</text>
</comment>
<keyword evidence="4 12" id="KW-0732">Signal</keyword>
<dbReference type="PROSITE" id="PS00010">
    <property type="entry name" value="ASX_HYDROXYL"/>
    <property type="match status" value="1"/>
</dbReference>
<evidence type="ECO:0000256" key="5">
    <source>
        <dbReference type="ARBA" id="ARBA00022737"/>
    </source>
</evidence>
<keyword evidence="5" id="KW-0677">Repeat</keyword>
<dbReference type="GeneID" id="113491813"/>
<dbReference type="SUPFAM" id="SSF53300">
    <property type="entry name" value="vWA-like"/>
    <property type="match status" value="1"/>
</dbReference>
<evidence type="ECO:0000256" key="12">
    <source>
        <dbReference type="SAM" id="SignalP"/>
    </source>
</evidence>
<dbReference type="FunFam" id="2.60.40.10:FF:000032">
    <property type="entry name" value="palladin isoform X1"/>
    <property type="match status" value="1"/>
</dbReference>
<evidence type="ECO:0000256" key="3">
    <source>
        <dbReference type="ARBA" id="ARBA00022536"/>
    </source>
</evidence>
<dbReference type="InterPro" id="IPR003599">
    <property type="entry name" value="Ig_sub"/>
</dbReference>
<dbReference type="InterPro" id="IPR007110">
    <property type="entry name" value="Ig-like_dom"/>
</dbReference>
<keyword evidence="2" id="KW-0964">Secreted</keyword>
<gene>
    <name evidence="16" type="primary">LOC113491813</name>
</gene>
<evidence type="ECO:0000256" key="2">
    <source>
        <dbReference type="ARBA" id="ARBA00022525"/>
    </source>
</evidence>
<dbReference type="PANTHER" id="PTHR10075">
    <property type="entry name" value="BASIGIN RELATED"/>
    <property type="match status" value="1"/>
</dbReference>
<dbReference type="GO" id="GO:0007411">
    <property type="term" value="P:axon guidance"/>
    <property type="evidence" value="ECO:0007669"/>
    <property type="project" value="TreeGrafter"/>
</dbReference>
<dbReference type="SMART" id="SM00181">
    <property type="entry name" value="EGF"/>
    <property type="match status" value="2"/>
</dbReference>
<dbReference type="SMART" id="SM00409">
    <property type="entry name" value="IG"/>
    <property type="match status" value="17"/>
</dbReference>
<accession>A0A7E5V913</accession>
<dbReference type="Pfam" id="PF13895">
    <property type="entry name" value="Ig_2"/>
    <property type="match status" value="1"/>
</dbReference>
<feature type="domain" description="Ig-like" evidence="14">
    <location>
        <begin position="1597"/>
        <end position="1688"/>
    </location>
</feature>
<dbReference type="InterPro" id="IPR000152">
    <property type="entry name" value="EGF-type_Asp/Asn_hydroxyl_site"/>
</dbReference>
<keyword evidence="3 11" id="KW-0245">EGF-like domain</keyword>
<dbReference type="GO" id="GO:0005886">
    <property type="term" value="C:plasma membrane"/>
    <property type="evidence" value="ECO:0007669"/>
    <property type="project" value="TreeGrafter"/>
</dbReference>
<dbReference type="RefSeq" id="XP_026724782.1">
    <property type="nucleotide sequence ID" value="XM_026868981.1"/>
</dbReference>
<dbReference type="PROSITE" id="PS50026">
    <property type="entry name" value="EGF_3"/>
    <property type="match status" value="1"/>
</dbReference>
<dbReference type="GO" id="GO:0032991">
    <property type="term" value="C:protein-containing complex"/>
    <property type="evidence" value="ECO:0007669"/>
    <property type="project" value="UniProtKB-ARBA"/>
</dbReference>
<dbReference type="PROSITE" id="PS01187">
    <property type="entry name" value="EGF_CA"/>
    <property type="match status" value="2"/>
</dbReference>
<dbReference type="InterPro" id="IPR000742">
    <property type="entry name" value="EGF"/>
</dbReference>
<sequence length="2314" mass="255267">MLAVKCLVFLLSVFLLQSECKLHRRSKRDKDDGKSSLAFVFDVTGSMYNDLKQLREGAEMILNTALKESNVIADFVFVPFHDPAVGPITVTRRKNVFKNALNRVQVQGGGDCPEMSLTGIHLALNASRPKSFVYVFTDATAADHAIVGKVLDTIQRKQSQVVFILTGHCNDWDRPSYKVYRQVAAASSGQIFNLNKSNVHKMLEFVKSSIKGRMVNLASVSNPAGYNFTQEIPVDSTLGEVTVSVSGAKPKITVVDPKGEQLTGPPKLITTLDLSEIMVVKVMQPEPGNWTITVGSEEDYSVKVVGLSNLTFTHGFSVNAPKTMKETSYRPLRGTYNHLMVALSQTNASVSIQYAEILTLDGKTLFELPLKQTDRASLIYRAEPFIPPDDFFYIAINGRDENNQELRRVGSTAIQAKLPEVPYLSAPRKVDAHSHARVVLTCNVESLVPVTAMWTKDSSKIQEISSLQTTSIDYVIENMGEEHVGSYRCVARNVAGTAQTHTELTIIVLPPQVTMGPGNITVEEGVNVTISCTVHSESLLLGNQLWYNGTKENYAIDINREPNIEGLYTFNKTIQATKDNVGVYTCVATNRGGKSKQSSRISLRINPTAQILGPHILSKLIHTNFQLVCTVENAAEIVWMAPNGTQVTRDVNSTSTDVLVVTNLTADGVWTCTAVRGTLKSSDSVNVTALIKPVVNIIGSKNITIVNGTVIEVTCEVVARPAPRILWHRETEQFLNNTISQPKPDVYRSVLSLNSSAENVQATYFCFGENTEGIHQDSLTVNVRRKMTLVKGFQDQSVQLYYQAELHCQVDSHPPAKIRWYHNGTQLLPGTTVQVTEDNSTVYLTRIDFENLGVYGCEAENGFETLSVNGTVSVYGLASPVLSKEPVVQVIKEGGSTNLSCRVLQGNPEPKLTWEYKGTLSKDFTSFPHGIVLNEDGNEVMVSNATEEHAGIYRCKAINVIGQDTYVVSLEVQYPPRFSTQGETKGSQQAKLGEGIKFSCDAVGLPPPIIVWTKDLHPVVYSGNVFLTNSSELVIEKVSPSDSGTYTCNATSVAGSTHKNFTLNVYDPPTISPTNGSLLEVLEGQLVELPCSARGVPLPIVEWTQNGEAISDGRRYLDEFGLRFIANLTDFGEYKCSASNIFGNASVTYTLYVWVPPYITHPLEVFKEVLLLDQVSLQCDVIGFPLPTIQWLFNGKLLTENTTDLSFNDIGNLYISNASVRHEGIYICQAENNGGIAEKTTYLRVNEPPKILEDNYTGPYLATNMDTVLTITCQTTGKPQPYVRWIKDDFYLDKDPRYEVDIDGTLTIKAPSVDMSGNYTCIAKNSVGVANKTIPVEIYSIPTRMQSEESLSTVTLVEGQSAAVQCPLRASHDTLKWYKNAKLISTGQLILANVSRENASSLSCVVTNAVGSAYSKVQVNVEWPPVFKANGSQNVEVVQNVDWYFDCAVDAKPMGKTKWWFNSKPLVFEDKERLKLINIQPRNAGSYKCVVSNVHGTVVQDFTLNVLVPPFISDFDMLDVQLREGVNATLECNARGEPKPNITWTYNNTNWHQHNSSLSSTNITSLSGGLYRCDATNKAGATHLVYRVTIVAAARVQDIVAFANGEGITVENTLDVTQGSKVRIACKATGNPTPDIQWMKQGRAISENPFDIDYADLILNGVQTRDAGVFTCIVTNEGGSQERKIKINVLEPPKIFQSLFQNENSTTNAVHIEVISGQPFYLHCHPYGNPAPDLYWFKDEVPLKFFDDQMVSTEFGEVIVVKKAKAEQSGSYTCMVRNAVGNTSVGYNVDVLVPPPSPKESTKKMIGTFGKELVLSCPAFGSPPPIVMWIKHPYTEIEADDRLTLADDNYTLIINQTEVSDSGKYSCIMTNKVGTTEVVFDVTIVKPPSIVGNVDGNTPEEHVVALKRSIVLKCEVDGHPIPKISWLKDTQELSNSLSNVQRVLGNSLLAIWSADVRDAGQYICVVENQAGTTHRRYNVVLQVPGKWSGWSQWSLCNATCGLGYQQKTRSCHYIDDKNNTIDSSSKPDKIILDTSTCKGLNVDRRKCHMPSCETEESVSRWSAWSKWSSCSASCGAATQARTRRCRGHSCSGDNVQIKKCFGLPPCHSSLNLSDNVIDSKEDSSDPNSYVPDMTFEMQPEELNPPYSSDVEDTYLGSEVSSMFYDVMETDNLDHSERGPCDPGYKYNRGNNECEDVDECLLDTNRCHSTQLCSNTEGGYRCSCPPGYLSLGAGQRCLDINECELQTDGCSHSCVNTAGGFVCACPRHLRLHIDKHHCVTPALYRRPYGELESEYLSTTVEFPNKYIKAMRNSTP</sequence>
<dbReference type="SUPFAM" id="SSF48726">
    <property type="entry name" value="Immunoglobulin"/>
    <property type="match status" value="17"/>
</dbReference>
<dbReference type="InterPro" id="IPR036179">
    <property type="entry name" value="Ig-like_dom_sf"/>
</dbReference>
<comment type="subcellular location">
    <subcellularLocation>
        <location evidence="1">Secreted</location>
    </subcellularLocation>
</comment>
<dbReference type="SUPFAM" id="SSF82895">
    <property type="entry name" value="TSP-1 type 1 repeat"/>
    <property type="match status" value="2"/>
</dbReference>
<dbReference type="Pfam" id="PF00090">
    <property type="entry name" value="TSP_1"/>
    <property type="match status" value="2"/>
</dbReference>
<dbReference type="SMART" id="SM00408">
    <property type="entry name" value="IGc2"/>
    <property type="match status" value="15"/>
</dbReference>
<dbReference type="GO" id="GO:0030424">
    <property type="term" value="C:axon"/>
    <property type="evidence" value="ECO:0007669"/>
    <property type="project" value="TreeGrafter"/>
</dbReference>
<dbReference type="Gene3D" id="2.60.40.10">
    <property type="entry name" value="Immunoglobulins"/>
    <property type="match status" value="16"/>
</dbReference>
<dbReference type="SUPFAM" id="SSF57196">
    <property type="entry name" value="EGF/Laminin"/>
    <property type="match status" value="2"/>
</dbReference>
<dbReference type="Pfam" id="PF13927">
    <property type="entry name" value="Ig_3"/>
    <property type="match status" value="4"/>
</dbReference>
<evidence type="ECO:0000256" key="7">
    <source>
        <dbReference type="ARBA" id="ARBA00023180"/>
    </source>
</evidence>
<reference evidence="16" key="1">
    <citation type="submission" date="2025-08" db="UniProtKB">
        <authorList>
            <consortium name="RefSeq"/>
        </authorList>
    </citation>
    <scope>IDENTIFICATION</scope>
</reference>
<dbReference type="KEGG" id="tnl:113491813"/>
<feature type="domain" description="Ig-like" evidence="14">
    <location>
        <begin position="1342"/>
        <end position="1420"/>
    </location>
</feature>
<feature type="signal peptide" evidence="12">
    <location>
        <begin position="1"/>
        <end position="18"/>
    </location>
</feature>
<dbReference type="PROSITE" id="PS50092">
    <property type="entry name" value="TSP1"/>
    <property type="match status" value="2"/>
</dbReference>
<dbReference type="Proteomes" id="UP000322000">
    <property type="component" value="Chromosome 3"/>
</dbReference>
<feature type="domain" description="Ig-like" evidence="14">
    <location>
        <begin position="1888"/>
        <end position="1980"/>
    </location>
</feature>
<evidence type="ECO:0000256" key="9">
    <source>
        <dbReference type="ARBA" id="ARBA00061228"/>
    </source>
</evidence>
<dbReference type="Gene3D" id="3.40.50.410">
    <property type="entry name" value="von Willebrand factor, type A domain"/>
    <property type="match status" value="1"/>
</dbReference>
<dbReference type="FunFam" id="2.10.25.10:FF:000038">
    <property type="entry name" value="Fibrillin 2"/>
    <property type="match status" value="1"/>
</dbReference>
<dbReference type="Pfam" id="PF25106">
    <property type="entry name" value="VWA_4"/>
    <property type="match status" value="1"/>
</dbReference>
<dbReference type="Pfam" id="PF07679">
    <property type="entry name" value="I-set"/>
    <property type="match status" value="9"/>
</dbReference>
<dbReference type="InterPro" id="IPR018097">
    <property type="entry name" value="EGF_Ca-bd_CS"/>
</dbReference>
<dbReference type="GO" id="GO:0070593">
    <property type="term" value="P:dendrite self-avoidance"/>
    <property type="evidence" value="ECO:0007669"/>
    <property type="project" value="TreeGrafter"/>
</dbReference>
<dbReference type="InterPro" id="IPR003598">
    <property type="entry name" value="Ig_sub2"/>
</dbReference>
<feature type="domain" description="Ig-like" evidence="14">
    <location>
        <begin position="880"/>
        <end position="973"/>
    </location>
</feature>
<dbReference type="SMART" id="SM00179">
    <property type="entry name" value="EGF_CA"/>
    <property type="match status" value="2"/>
</dbReference>